<evidence type="ECO:0000256" key="11">
    <source>
        <dbReference type="ARBA" id="ARBA00023180"/>
    </source>
</evidence>
<dbReference type="GO" id="GO:0002191">
    <property type="term" value="P:cap-dependent translational initiation"/>
    <property type="evidence" value="ECO:0007669"/>
    <property type="project" value="UniProtKB-UniRule"/>
</dbReference>
<dbReference type="InterPro" id="IPR007783">
    <property type="entry name" value="eIF3d"/>
</dbReference>
<comment type="domain">
    <text evidence="15">The RNA gate region regulates mRNA cap recognition to prevent promiscuous mRNA-binding before assembly of eif3d into the full eukaryotic translation initiation factor 3 (eIF-3) complex.</text>
</comment>
<dbReference type="GO" id="GO:0003743">
    <property type="term" value="F:translation initiation factor activity"/>
    <property type="evidence" value="ECO:0007669"/>
    <property type="project" value="UniProtKB-UniRule"/>
</dbReference>
<dbReference type="GO" id="GO:0016282">
    <property type="term" value="C:eukaryotic 43S preinitiation complex"/>
    <property type="evidence" value="ECO:0007669"/>
    <property type="project" value="UniProtKB-UniRule"/>
</dbReference>
<dbReference type="eggNOG" id="KOG1399">
    <property type="taxonomic scope" value="Eukaryota"/>
</dbReference>
<dbReference type="Pfam" id="PF05091">
    <property type="entry name" value="eIF-3_zeta"/>
    <property type="match status" value="1"/>
</dbReference>
<protein>
    <recommendedName>
        <fullName evidence="15">Eukaryotic translation initiation factor 3 subunit D</fullName>
        <shortName evidence="15">eIF3d</shortName>
    </recommendedName>
    <alternativeName>
        <fullName evidence="15">Eukaryotic translation initiation factor 3 subunit 7</fullName>
    </alternativeName>
    <alternativeName>
        <fullName evidence="15">eIF-3-zeta</fullName>
    </alternativeName>
</protein>
<dbReference type="GO" id="GO:0016491">
    <property type="term" value="F:oxidoreductase activity"/>
    <property type="evidence" value="ECO:0007669"/>
    <property type="project" value="UniProtKB-KW"/>
</dbReference>
<comment type="similarity">
    <text evidence="15">Belongs to the eIF-3 subunit D family.</text>
</comment>
<evidence type="ECO:0000256" key="12">
    <source>
        <dbReference type="ARBA" id="ARBA00056122"/>
    </source>
</evidence>
<dbReference type="AlphaFoldDB" id="S7NLB9"/>
<comment type="cofactor">
    <cofactor evidence="1">
        <name>FAD</name>
        <dbReference type="ChEBI" id="CHEBI:57692"/>
    </cofactor>
</comment>
<keyword evidence="6" id="KW-0256">Endoplasmic reticulum</keyword>
<comment type="subunit">
    <text evidence="15">Component of the eukaryotic translation initiation factor 3 (eIF-3) complex, which is composed of 13 subunits: EIF3A, EIF3B, EIF3C, EIF3D, EIF3E, EIF3F, EIF3G, EIF3H, EIF3I, EIF3J, EIF3K, EIF3L and EIF3M. The eIF-3 complex appears to include 3 stable modules: module A is composed of EIF3A, EIF3B, EIF3G and EIF3I; module B is composed of EIF3F, EIF3H, and EIF3M; and module C is composed of EIF3C, EIF3D, EIF3E, EIF3K and EIF3L. EIF3C of module C binds EIF3B of module A and EIF3H of module B, thereby linking the three modules. EIF3J is a labile subunit that binds to the eIF-3 complex via EIF3B. The eIF-3 complex interacts with RPS6KB1 under conditions of nutrient depletion. Mitogenic stimulation leads to binding and activation of a complex composed of MTOR and RPTOR, leading to phosphorylation and release of RPS6KB1 and binding of EIF4B to eIF-3.</text>
</comment>
<dbReference type="Proteomes" id="UP000052978">
    <property type="component" value="Unassembled WGS sequence"/>
</dbReference>
<evidence type="ECO:0000313" key="18">
    <source>
        <dbReference type="Proteomes" id="UP000052978"/>
    </source>
</evidence>
<keyword evidence="5" id="KW-0732">Signal</keyword>
<evidence type="ECO:0000256" key="15">
    <source>
        <dbReference type="HAMAP-Rule" id="MF_03003"/>
    </source>
</evidence>
<keyword evidence="3 15" id="KW-0396">Initiation factor</keyword>
<keyword evidence="10" id="KW-0560">Oxidoreductase</keyword>
<evidence type="ECO:0000313" key="17">
    <source>
        <dbReference type="EMBL" id="EPQ18329.1"/>
    </source>
</evidence>
<comment type="subunit">
    <text evidence="14">Interacts with SEL1L. May interact with OS9 and DNAJC10. Interacts with TXNDC16.</text>
</comment>
<evidence type="ECO:0000256" key="14">
    <source>
        <dbReference type="ARBA" id="ARBA00063390"/>
    </source>
</evidence>
<accession>S7NLB9</accession>
<comment type="subcellular location">
    <subcellularLocation>
        <location evidence="15">Cytoplasm</location>
    </subcellularLocation>
</comment>
<organism evidence="17 18">
    <name type="scientific">Myotis brandtii</name>
    <name type="common">Brandt's bat</name>
    <dbReference type="NCBI Taxonomy" id="109478"/>
    <lineage>
        <taxon>Eukaryota</taxon>
        <taxon>Metazoa</taxon>
        <taxon>Chordata</taxon>
        <taxon>Craniata</taxon>
        <taxon>Vertebrata</taxon>
        <taxon>Euteleostomi</taxon>
        <taxon>Mammalia</taxon>
        <taxon>Eutheria</taxon>
        <taxon>Laurasiatheria</taxon>
        <taxon>Chiroptera</taxon>
        <taxon>Yangochiroptera</taxon>
        <taxon>Vespertilionidae</taxon>
        <taxon>Myotis</taxon>
    </lineage>
</organism>
<evidence type="ECO:0000256" key="9">
    <source>
        <dbReference type="ARBA" id="ARBA00022917"/>
    </source>
</evidence>
<keyword evidence="4" id="KW-0285">Flavoprotein</keyword>
<keyword evidence="8 15" id="KW-0694">RNA-binding</keyword>
<keyword evidence="7" id="KW-0274">FAD</keyword>
<reference evidence="17 18" key="1">
    <citation type="journal article" date="2013" name="Nat. Commun.">
        <title>Genome analysis reveals insights into physiology and longevity of the Brandt's bat Myotis brandtii.</title>
        <authorList>
            <person name="Seim I."/>
            <person name="Fang X."/>
            <person name="Xiong Z."/>
            <person name="Lobanov A.V."/>
            <person name="Huang Z."/>
            <person name="Ma S."/>
            <person name="Feng Y."/>
            <person name="Turanov A.A."/>
            <person name="Zhu Y."/>
            <person name="Lenz T.L."/>
            <person name="Gerashchenko M.V."/>
            <person name="Fan D."/>
            <person name="Hee Yim S."/>
            <person name="Yao X."/>
            <person name="Jordan D."/>
            <person name="Xiong Y."/>
            <person name="Ma Y."/>
            <person name="Lyapunov A.N."/>
            <person name="Chen G."/>
            <person name="Kulakova O.I."/>
            <person name="Sun Y."/>
            <person name="Lee S.G."/>
            <person name="Bronson R.T."/>
            <person name="Moskalev A.A."/>
            <person name="Sunyaev S.R."/>
            <person name="Zhang G."/>
            <person name="Krogh A."/>
            <person name="Wang J."/>
            <person name="Gladyshev V.N."/>
        </authorList>
    </citation>
    <scope>NUCLEOTIDE SEQUENCE [LARGE SCALE GENOMIC DNA]</scope>
</reference>
<evidence type="ECO:0000256" key="2">
    <source>
        <dbReference type="ARBA" id="ARBA00022490"/>
    </source>
</evidence>
<dbReference type="GO" id="GO:0033290">
    <property type="term" value="C:eukaryotic 48S preinitiation complex"/>
    <property type="evidence" value="ECO:0007669"/>
    <property type="project" value="UniProtKB-UniRule"/>
</dbReference>
<comment type="function">
    <text evidence="15">mRNA cap-binding component of the eukaryotic translation initiation factor 3 (eIF-3) complex, a complex required for several steps in the initiation of protein synthesis of a specialized repertoire of mRNAs. The eIF-3 complex associates with the 40S ribosome and facilitates the recruitment of eIF-1, eIF-1A, eIF-2:GTP:methionyl-tRNAi and eIF-5 to form the 43S pre-initiation complex (43S PIC). The eIF-3 complex stimulates mRNA recruitment to the 43S PIC and scanning of the mRNA for AUG recognition. The eIF-3 complex is also required for disassembly and recycling of post-termination ribosomal complexes and subsequently prevents premature joining of the 40S and 60S ribosomal subunits prior to initiation. The eIF-3 complex specifically targets and initiates translation of a subset of mRNAs involved in cell proliferation, including cell cycling, differentiation and apoptosis, and uses different modes of RNA stem-loop binding to exert either translational activation or repression. In the eIF-3 complex, EIF3D specifically recognizes and binds the 7-methylguanosine cap of a subset of mRNAs.</text>
</comment>
<comment type="PTM">
    <text evidence="15">Phosphorylated upon DNA damage, probably by ATM or ATR.</text>
</comment>
<name>S7NLB9_MYOBR</name>
<feature type="region of interest" description="Disordered" evidence="16">
    <location>
        <begin position="1151"/>
        <end position="1189"/>
    </location>
</feature>
<evidence type="ECO:0000256" key="6">
    <source>
        <dbReference type="ARBA" id="ARBA00022824"/>
    </source>
</evidence>
<sequence>MAKFMTPVIQDNPSGWGPCAVPEQFRDMPYQPFSKGDRLGKVADWTGTTYQDKRYTNKYSSQFGGGSQYAYFHEEDETSFQLVDTARTQKTAYQRNRMRFAQRNLRRDKDRRNMLQFNLQTLPKSAKQKERERIRLQKKFQKQFGVRQKWDQKSQKPRDSSVEVRSDWEVKEEMDFPQLMKMRYLEVSEPQDIECCGALEYYDKAFDRITTRSEKPLRSIKRIFHTVTTTDDPVIRKLAKTQGNVFATDAILATLMSCTRSVYSWDIVVQRVGSKLFFDKRDNSDFDLLTVSETANEPPQDEGNSFNSPRNLAMEATYINHNFSQQCLRMGKERYNFPNPNPFVEDDMDKNEIASVAYRYRRWKLGDDIDLIVRCEHDGVMTGANGEVSFINIKTLNEWDSRHCNGVDWRQKLDSQRGAVIATELKNNSYKLARWTCCALLAGSEYLKLGYVSRYHVKDSSRHVILGTQQFKPNEFASQINLSVENAWGILRCVIDICMKLEEGKYLILKDPNKQVIRVYSLPDGTFSSDEDDEDEEEEEEEEEDTGECTEVIVMDKRAGRDYVVFERASGPGSFFTRYPRHRKLISINKRYTGRTNAEFNLRHDWNSLLSHDPRLLFRRYSQAYFPDAGDMVRYLGDFAGRLGLRVRYNTTIAHVTLDKDRRAWNGHYFILTDQKGQEYRCSVLLVATGLSVPNLVDFPGSEYVEGYESVSVDPEDFVGQNVLILGRGNSAFETAENILGVTNFVHMLSRSRVRLSWATHYVGDLRAVNNGLLDTYQLKSLDGLLESDLTDLAVVKDPKGKLHITLKFYLEDSNQSAEAIPLPQDDSDNFAMRVAYDRVIRCLGWKFDFSIFNKSLRLSSGSEFSKKYPLVRPSYESKGSRGLFVLGTASHSVDYRKSAGGFIHGFRYTVRAVHRLLEHRHHGVAWPATEHPITQLTSSVLRRVNEASGLYQMFSVLADVVLLKENGTAFEYLEEFPMQMLAQLEAVTGRQARHGLFVINMEYGRNFSGPDKDVFFYDRSVGYTEDAWQSNFLHPVIYYYRHLPTEQEVRFRPADWPLPRPAAIHHILEDFLTDWTAPMSHILPLRRFLENCLGTDLRSFYAESCFLFALTRRKLPPFCQQGYLRMQGLVGTRSLRQHRVESGLLQDYAAAGKRREDSSQWPGLREPVDQPQAPGPLDQPLNSNKEEL</sequence>
<dbReference type="GO" id="GO:0005852">
    <property type="term" value="C:eukaryotic translation initiation factor 3 complex"/>
    <property type="evidence" value="ECO:0007669"/>
    <property type="project" value="UniProtKB-UniRule"/>
</dbReference>
<dbReference type="GO" id="GO:0098808">
    <property type="term" value="F:mRNA cap binding"/>
    <property type="evidence" value="ECO:0007669"/>
    <property type="project" value="UniProtKB-UniRule"/>
</dbReference>
<comment type="similarity">
    <text evidence="13">Belongs to the FOXRED2 family.</text>
</comment>
<proteinExistence type="inferred from homology"/>
<keyword evidence="11" id="KW-0325">Glycoprotein</keyword>
<dbReference type="PANTHER" id="PTHR12399:SF0">
    <property type="entry name" value="EUKARYOTIC TRANSLATION INITIATION FACTOR 3 SUBUNIT D"/>
    <property type="match status" value="1"/>
</dbReference>
<dbReference type="FunFam" id="3.50.50.60:FF:000143">
    <property type="entry name" value="FAD-dependent oxidoreductase domain-containing protein 2"/>
    <property type="match status" value="1"/>
</dbReference>
<dbReference type="EMBL" id="KE164518">
    <property type="protein sequence ID" value="EPQ18329.1"/>
    <property type="molecule type" value="Genomic_DNA"/>
</dbReference>
<feature type="compositionally biased region" description="Acidic residues" evidence="16">
    <location>
        <begin position="529"/>
        <end position="548"/>
    </location>
</feature>
<dbReference type="GO" id="GO:0001732">
    <property type="term" value="P:formation of cytoplasmic translation initiation complex"/>
    <property type="evidence" value="ECO:0007669"/>
    <property type="project" value="UniProtKB-UniRule"/>
</dbReference>
<dbReference type="Gene3D" id="3.50.50.60">
    <property type="entry name" value="FAD/NAD(P)-binding domain"/>
    <property type="match status" value="2"/>
</dbReference>
<feature type="region of interest" description="RNA gate" evidence="15">
    <location>
        <begin position="285"/>
        <end position="299"/>
    </location>
</feature>
<dbReference type="Pfam" id="PF13738">
    <property type="entry name" value="Pyr_redox_3"/>
    <property type="match status" value="1"/>
</dbReference>
<dbReference type="PANTHER" id="PTHR12399">
    <property type="entry name" value="EUKARYOTIC TRANSLATION INITIATION FACTOR 3 SUBUNIT 7"/>
    <property type="match status" value="1"/>
</dbReference>
<comment type="function">
    <text evidence="12">Probable flavoprotein which may function in endoplasmic reticulum associated degradation (ERAD). May bind non-native proteins in the endoplasmic reticulum and target them to the ubiquitination machinery for subsequent degradation.</text>
</comment>
<evidence type="ECO:0000256" key="1">
    <source>
        <dbReference type="ARBA" id="ARBA00001974"/>
    </source>
</evidence>
<evidence type="ECO:0000256" key="16">
    <source>
        <dbReference type="SAM" id="MobiDB-lite"/>
    </source>
</evidence>
<evidence type="ECO:0000256" key="8">
    <source>
        <dbReference type="ARBA" id="ARBA00022884"/>
    </source>
</evidence>
<keyword evidence="9 15" id="KW-0648">Protein biosynthesis</keyword>
<gene>
    <name evidence="15" type="primary">EIF3D</name>
    <name evidence="15" type="synonym">EIF3S7</name>
    <name evidence="17" type="ORF">D623_10017557</name>
</gene>
<feature type="region of interest" description="Disordered" evidence="16">
    <location>
        <begin position="523"/>
        <end position="548"/>
    </location>
</feature>
<evidence type="ECO:0000256" key="5">
    <source>
        <dbReference type="ARBA" id="ARBA00022729"/>
    </source>
</evidence>
<keyword evidence="2 15" id="KW-0963">Cytoplasm</keyword>
<evidence type="ECO:0000256" key="3">
    <source>
        <dbReference type="ARBA" id="ARBA00022540"/>
    </source>
</evidence>
<evidence type="ECO:0000256" key="10">
    <source>
        <dbReference type="ARBA" id="ARBA00023002"/>
    </source>
</evidence>
<dbReference type="HAMAP" id="MF_03003">
    <property type="entry name" value="eIF3d"/>
    <property type="match status" value="1"/>
</dbReference>
<keyword evidence="15" id="KW-0597">Phosphoprotein</keyword>
<evidence type="ECO:0000256" key="4">
    <source>
        <dbReference type="ARBA" id="ARBA00022630"/>
    </source>
</evidence>
<keyword evidence="18" id="KW-1185">Reference proteome</keyword>
<evidence type="ECO:0000256" key="13">
    <source>
        <dbReference type="ARBA" id="ARBA00061494"/>
    </source>
</evidence>
<dbReference type="SUPFAM" id="SSF51905">
    <property type="entry name" value="FAD/NAD(P)-binding domain"/>
    <property type="match status" value="1"/>
</dbReference>
<dbReference type="InterPro" id="IPR036188">
    <property type="entry name" value="FAD/NAD-bd_sf"/>
</dbReference>
<evidence type="ECO:0000256" key="7">
    <source>
        <dbReference type="ARBA" id="ARBA00022827"/>
    </source>
</evidence>